<dbReference type="PANTHER" id="PTHR48441">
    <property type="match status" value="1"/>
</dbReference>
<gene>
    <name evidence="1" type="ORF">QYE76_060132</name>
</gene>
<keyword evidence="2" id="KW-1185">Reference proteome</keyword>
<evidence type="ECO:0000313" key="2">
    <source>
        <dbReference type="Proteomes" id="UP001231189"/>
    </source>
</evidence>
<comment type="caution">
    <text evidence="1">The sequence shown here is derived from an EMBL/GenBank/DDBJ whole genome shotgun (WGS) entry which is preliminary data.</text>
</comment>
<dbReference type="AlphaFoldDB" id="A0AAD8S1L3"/>
<dbReference type="EMBL" id="JAUUTY010000004">
    <property type="protein sequence ID" value="KAK1642327.1"/>
    <property type="molecule type" value="Genomic_DNA"/>
</dbReference>
<reference evidence="1" key="1">
    <citation type="submission" date="2023-07" db="EMBL/GenBank/DDBJ databases">
        <title>A chromosome-level genome assembly of Lolium multiflorum.</title>
        <authorList>
            <person name="Chen Y."/>
            <person name="Copetti D."/>
            <person name="Kolliker R."/>
            <person name="Studer B."/>
        </authorList>
    </citation>
    <scope>NUCLEOTIDE SEQUENCE</scope>
    <source>
        <strain evidence="1">02402/16</strain>
        <tissue evidence="1">Leaf</tissue>
    </source>
</reference>
<protein>
    <submittedName>
        <fullName evidence="1">Uncharacterized protein</fullName>
    </submittedName>
</protein>
<proteinExistence type="predicted"/>
<name>A0AAD8S1L3_LOLMU</name>
<accession>A0AAD8S1L3</accession>
<dbReference type="PANTHER" id="PTHR48441:SF1">
    <property type="entry name" value="NT-3"/>
    <property type="match status" value="1"/>
</dbReference>
<sequence>MLSTAKVAKAILQSDIASGTILRPDDIAKPQLDLLPAILSRFFASFVEVLSALINYLLEREEKLNLLRPIINKVPDYHECSVEPEARIDQFFTVQSLCSVSVRGNAHMQT</sequence>
<organism evidence="1 2">
    <name type="scientific">Lolium multiflorum</name>
    <name type="common">Italian ryegrass</name>
    <name type="synonym">Lolium perenne subsp. multiflorum</name>
    <dbReference type="NCBI Taxonomy" id="4521"/>
    <lineage>
        <taxon>Eukaryota</taxon>
        <taxon>Viridiplantae</taxon>
        <taxon>Streptophyta</taxon>
        <taxon>Embryophyta</taxon>
        <taxon>Tracheophyta</taxon>
        <taxon>Spermatophyta</taxon>
        <taxon>Magnoliopsida</taxon>
        <taxon>Liliopsida</taxon>
        <taxon>Poales</taxon>
        <taxon>Poaceae</taxon>
        <taxon>BOP clade</taxon>
        <taxon>Pooideae</taxon>
        <taxon>Poodae</taxon>
        <taxon>Poeae</taxon>
        <taxon>Poeae Chloroplast Group 2 (Poeae type)</taxon>
        <taxon>Loliodinae</taxon>
        <taxon>Loliinae</taxon>
        <taxon>Lolium</taxon>
    </lineage>
</organism>
<dbReference type="Proteomes" id="UP001231189">
    <property type="component" value="Unassembled WGS sequence"/>
</dbReference>
<evidence type="ECO:0000313" key="1">
    <source>
        <dbReference type="EMBL" id="KAK1642327.1"/>
    </source>
</evidence>